<keyword evidence="5 7" id="KW-1133">Transmembrane helix</keyword>
<protein>
    <submittedName>
        <fullName evidence="8">GlsB/YeaQ/YmgE family stress response membrane protein</fullName>
    </submittedName>
</protein>
<dbReference type="AlphaFoldDB" id="A0A429YX19"/>
<evidence type="ECO:0000256" key="6">
    <source>
        <dbReference type="ARBA" id="ARBA00023136"/>
    </source>
</evidence>
<sequence>MDLNGVGILGAIIVGGVAGWLAEQFMKSNMGLLMNIILGIVGAALLNFLLSALGIYTGTGWLVYLIVGFIGACILIAIGRAVRR</sequence>
<evidence type="ECO:0000256" key="1">
    <source>
        <dbReference type="ARBA" id="ARBA00004651"/>
    </source>
</evidence>
<dbReference type="PANTHER" id="PTHR33884">
    <property type="entry name" value="UPF0410 PROTEIN YMGE"/>
    <property type="match status" value="1"/>
</dbReference>
<feature type="transmembrane region" description="Helical" evidence="7">
    <location>
        <begin position="32"/>
        <end position="55"/>
    </location>
</feature>
<keyword evidence="4 7" id="KW-0812">Transmembrane</keyword>
<evidence type="ECO:0000256" key="4">
    <source>
        <dbReference type="ARBA" id="ARBA00022692"/>
    </source>
</evidence>
<dbReference type="PANTHER" id="PTHR33884:SF3">
    <property type="entry name" value="UPF0410 PROTEIN YMGE"/>
    <property type="match status" value="1"/>
</dbReference>
<dbReference type="OrthoDB" id="9815411at2"/>
<evidence type="ECO:0000256" key="3">
    <source>
        <dbReference type="ARBA" id="ARBA00022475"/>
    </source>
</evidence>
<dbReference type="Pfam" id="PF04226">
    <property type="entry name" value="Transgly_assoc"/>
    <property type="match status" value="1"/>
</dbReference>
<proteinExistence type="inferred from homology"/>
<keyword evidence="9" id="KW-1185">Reference proteome</keyword>
<feature type="transmembrane region" description="Helical" evidence="7">
    <location>
        <begin position="6"/>
        <end position="25"/>
    </location>
</feature>
<evidence type="ECO:0000256" key="5">
    <source>
        <dbReference type="ARBA" id="ARBA00022989"/>
    </source>
</evidence>
<dbReference type="Proteomes" id="UP000278398">
    <property type="component" value="Unassembled WGS sequence"/>
</dbReference>
<comment type="caution">
    <text evidence="8">The sequence shown here is derived from an EMBL/GenBank/DDBJ whole genome shotgun (WGS) entry which is preliminary data.</text>
</comment>
<evidence type="ECO:0000256" key="2">
    <source>
        <dbReference type="ARBA" id="ARBA00011006"/>
    </source>
</evidence>
<dbReference type="GO" id="GO:0005886">
    <property type="term" value="C:plasma membrane"/>
    <property type="evidence" value="ECO:0007669"/>
    <property type="project" value="UniProtKB-SubCell"/>
</dbReference>
<evidence type="ECO:0000313" key="8">
    <source>
        <dbReference type="EMBL" id="RST85998.1"/>
    </source>
</evidence>
<dbReference type="RefSeq" id="WP_126700286.1">
    <property type="nucleotide sequence ID" value="NZ_RWKW01000043.1"/>
</dbReference>
<organism evidence="8 9">
    <name type="scientific">Aquibium carbonis</name>
    <dbReference type="NCBI Taxonomy" id="2495581"/>
    <lineage>
        <taxon>Bacteria</taxon>
        <taxon>Pseudomonadati</taxon>
        <taxon>Pseudomonadota</taxon>
        <taxon>Alphaproteobacteria</taxon>
        <taxon>Hyphomicrobiales</taxon>
        <taxon>Phyllobacteriaceae</taxon>
        <taxon>Aquibium</taxon>
    </lineage>
</organism>
<feature type="transmembrane region" description="Helical" evidence="7">
    <location>
        <begin position="61"/>
        <end position="82"/>
    </location>
</feature>
<evidence type="ECO:0000313" key="9">
    <source>
        <dbReference type="Proteomes" id="UP000278398"/>
    </source>
</evidence>
<reference evidence="8 9" key="1">
    <citation type="submission" date="2018-12" db="EMBL/GenBank/DDBJ databases">
        <title>Mesorhizobium carbonis sp. nov., isolated from coal mine water.</title>
        <authorList>
            <person name="Xin W."/>
            <person name="Xu Z."/>
            <person name="Xiang F."/>
            <person name="Zhang J."/>
            <person name="Xi L."/>
            <person name="Liu J."/>
        </authorList>
    </citation>
    <scope>NUCLEOTIDE SEQUENCE [LARGE SCALE GENOMIC DNA]</scope>
    <source>
        <strain evidence="8 9">B2.3</strain>
    </source>
</reference>
<evidence type="ECO:0000256" key="7">
    <source>
        <dbReference type="SAM" id="Phobius"/>
    </source>
</evidence>
<name>A0A429YX19_9HYPH</name>
<dbReference type="EMBL" id="RWKW01000043">
    <property type="protein sequence ID" value="RST85998.1"/>
    <property type="molecule type" value="Genomic_DNA"/>
</dbReference>
<dbReference type="InterPro" id="IPR007341">
    <property type="entry name" value="Transgly_assoc"/>
</dbReference>
<comment type="similarity">
    <text evidence="2">Belongs to the UPF0410 family.</text>
</comment>
<keyword evidence="3" id="KW-1003">Cell membrane</keyword>
<comment type="subcellular location">
    <subcellularLocation>
        <location evidence="1">Cell membrane</location>
        <topology evidence="1">Multi-pass membrane protein</topology>
    </subcellularLocation>
</comment>
<accession>A0A429YX19</accession>
<gene>
    <name evidence="8" type="ORF">EJC49_12595</name>
</gene>
<keyword evidence="6 7" id="KW-0472">Membrane</keyword>